<dbReference type="Gene3D" id="1.10.287.470">
    <property type="entry name" value="Helix hairpin bin"/>
    <property type="match status" value="1"/>
</dbReference>
<evidence type="ECO:0000259" key="8">
    <source>
        <dbReference type="Pfam" id="PF25967"/>
    </source>
</evidence>
<name>A0ABT2D019_9BURK</name>
<comment type="similarity">
    <text evidence="2">Belongs to the membrane fusion protein (MFP) (TC 8.A.1) family.</text>
</comment>
<evidence type="ECO:0000256" key="3">
    <source>
        <dbReference type="ARBA" id="ARBA00022448"/>
    </source>
</evidence>
<dbReference type="PANTHER" id="PTHR30469">
    <property type="entry name" value="MULTIDRUG RESISTANCE PROTEIN MDTA"/>
    <property type="match status" value="1"/>
</dbReference>
<evidence type="ECO:0000256" key="1">
    <source>
        <dbReference type="ARBA" id="ARBA00004236"/>
    </source>
</evidence>
<protein>
    <submittedName>
        <fullName evidence="9">Efflux RND transporter periplasmic adaptor subunit</fullName>
    </submittedName>
</protein>
<feature type="domain" description="Multidrug resistance protein MdtA-like beta-barrel" evidence="7">
    <location>
        <begin position="218"/>
        <end position="298"/>
    </location>
</feature>
<evidence type="ECO:0000313" key="9">
    <source>
        <dbReference type="EMBL" id="MCS0658688.1"/>
    </source>
</evidence>
<feature type="chain" id="PRO_5047018608" evidence="5">
    <location>
        <begin position="32"/>
        <end position="392"/>
    </location>
</feature>
<proteinExistence type="inferred from homology"/>
<feature type="domain" description="Multidrug resistance protein MdtA-like C-terminal permuted SH3" evidence="8">
    <location>
        <begin position="303"/>
        <end position="362"/>
    </location>
</feature>
<dbReference type="Pfam" id="PF25944">
    <property type="entry name" value="Beta-barrel_RND"/>
    <property type="match status" value="1"/>
</dbReference>
<dbReference type="RefSeq" id="WP_258811882.1">
    <property type="nucleotide sequence ID" value="NZ_JANUGU010000003.1"/>
</dbReference>
<comment type="caution">
    <text evidence="9">The sequence shown here is derived from an EMBL/GenBank/DDBJ whole genome shotgun (WGS) entry which is preliminary data.</text>
</comment>
<organism evidence="9 10">
    <name type="scientific">Massilia terrae</name>
    <dbReference type="NCBI Taxonomy" id="1811224"/>
    <lineage>
        <taxon>Bacteria</taxon>
        <taxon>Pseudomonadati</taxon>
        <taxon>Pseudomonadota</taxon>
        <taxon>Betaproteobacteria</taxon>
        <taxon>Burkholderiales</taxon>
        <taxon>Oxalobacteraceae</taxon>
        <taxon>Telluria group</taxon>
        <taxon>Massilia</taxon>
    </lineage>
</organism>
<dbReference type="NCBIfam" id="TIGR01730">
    <property type="entry name" value="RND_mfp"/>
    <property type="match status" value="1"/>
</dbReference>
<feature type="coiled-coil region" evidence="4">
    <location>
        <begin position="114"/>
        <end position="141"/>
    </location>
</feature>
<keyword evidence="4" id="KW-0175">Coiled coil</keyword>
<dbReference type="SUPFAM" id="SSF111369">
    <property type="entry name" value="HlyD-like secretion proteins"/>
    <property type="match status" value="1"/>
</dbReference>
<dbReference type="Gene3D" id="2.40.30.170">
    <property type="match status" value="1"/>
</dbReference>
<dbReference type="InterPro" id="IPR058626">
    <property type="entry name" value="MdtA-like_b-barrel"/>
</dbReference>
<dbReference type="Proteomes" id="UP001204621">
    <property type="component" value="Unassembled WGS sequence"/>
</dbReference>
<reference evidence="9 10" key="1">
    <citation type="submission" date="2022-08" db="EMBL/GenBank/DDBJ databases">
        <title>Reclassification of Massilia species as members of the genera Telluria, Duganella, Pseudoduganella, Mokoshia gen. nov. and Zemynaea gen. nov. using orthogonal and non-orthogonal genome-based approaches.</title>
        <authorList>
            <person name="Bowman J.P."/>
        </authorList>
    </citation>
    <scope>NUCLEOTIDE SEQUENCE [LARGE SCALE GENOMIC DNA]</scope>
    <source>
        <strain evidence="9 10">JCM 31606</strain>
    </source>
</reference>
<keyword evidence="10" id="KW-1185">Reference proteome</keyword>
<keyword evidence="3" id="KW-0813">Transport</keyword>
<dbReference type="InterPro" id="IPR006143">
    <property type="entry name" value="RND_pump_MFP"/>
</dbReference>
<accession>A0ABT2D019</accession>
<dbReference type="Gene3D" id="2.40.50.100">
    <property type="match status" value="1"/>
</dbReference>
<dbReference type="InterPro" id="IPR058625">
    <property type="entry name" value="MdtA-like_BSH"/>
</dbReference>
<feature type="domain" description="Multidrug resistance protein MdtA-like barrel-sandwich hybrid" evidence="6">
    <location>
        <begin position="73"/>
        <end position="214"/>
    </location>
</feature>
<dbReference type="Gene3D" id="2.40.420.20">
    <property type="match status" value="1"/>
</dbReference>
<sequence length="392" mass="41263">MKKKNFALVAGAALVVAFTGFYFNQEGGAHAQGNNGPAAKGGAQPPTTVNVVAVRRQDVGITVGSNGTVTPLRTVDLHPQTTSTIRTVHIKEGQFVKAGQLMFSLDDRADRANVDKAKAQVARDQATLADLERQYKRSQDLFAQKFIAQSAVDTLKSQVDAARALLQADAAAARANHVSASYNEIRAPMPGRVGGINVFPGSLVQPATSLTTITQLDPITVAFTLPESSLASLLQAQKAGKVEVEARTGADGKPVTGYLSFIDNMVDPSSGTIRVKAEFSNADNGLWPGQYVNTRVTVRTLKDATVIPQNAIVTNAKGNYVYVVDQDKTARMVPVATVYSFGVNAAVTGLTGSEQVITEGKQNLRPGGKVRMADGVKRGGALAEEAKKGGAA</sequence>
<gene>
    <name evidence="9" type="ORF">NX778_11485</name>
</gene>
<evidence type="ECO:0000259" key="6">
    <source>
        <dbReference type="Pfam" id="PF25917"/>
    </source>
</evidence>
<evidence type="ECO:0000256" key="4">
    <source>
        <dbReference type="SAM" id="Coils"/>
    </source>
</evidence>
<dbReference type="InterPro" id="IPR058627">
    <property type="entry name" value="MdtA-like_C"/>
</dbReference>
<evidence type="ECO:0000313" key="10">
    <source>
        <dbReference type="Proteomes" id="UP001204621"/>
    </source>
</evidence>
<feature type="signal peptide" evidence="5">
    <location>
        <begin position="1"/>
        <end position="31"/>
    </location>
</feature>
<dbReference type="Pfam" id="PF25917">
    <property type="entry name" value="BSH_RND"/>
    <property type="match status" value="1"/>
</dbReference>
<dbReference type="PANTHER" id="PTHR30469:SF36">
    <property type="entry name" value="BLL3903 PROTEIN"/>
    <property type="match status" value="1"/>
</dbReference>
<comment type="subcellular location">
    <subcellularLocation>
        <location evidence="1">Cell membrane</location>
    </subcellularLocation>
</comment>
<keyword evidence="5" id="KW-0732">Signal</keyword>
<evidence type="ECO:0000259" key="7">
    <source>
        <dbReference type="Pfam" id="PF25944"/>
    </source>
</evidence>
<dbReference type="Pfam" id="PF25967">
    <property type="entry name" value="RND-MFP_C"/>
    <property type="match status" value="1"/>
</dbReference>
<evidence type="ECO:0000256" key="2">
    <source>
        <dbReference type="ARBA" id="ARBA00009477"/>
    </source>
</evidence>
<evidence type="ECO:0000256" key="5">
    <source>
        <dbReference type="SAM" id="SignalP"/>
    </source>
</evidence>
<dbReference type="EMBL" id="JANUGU010000003">
    <property type="protein sequence ID" value="MCS0658688.1"/>
    <property type="molecule type" value="Genomic_DNA"/>
</dbReference>